<dbReference type="AlphaFoldDB" id="A0A4Z0A5M1"/>
<gene>
    <name evidence="2" type="ORF">EWM64_g2791</name>
</gene>
<feature type="chain" id="PRO_5021497312" description="Autophagy-related protein 27" evidence="1">
    <location>
        <begin position="22"/>
        <end position="161"/>
    </location>
</feature>
<keyword evidence="1" id="KW-0732">Signal</keyword>
<keyword evidence="3" id="KW-1185">Reference proteome</keyword>
<dbReference type="EMBL" id="SFCI01000236">
    <property type="protein sequence ID" value="TFY81219.1"/>
    <property type="molecule type" value="Genomic_DNA"/>
</dbReference>
<evidence type="ECO:0008006" key="4">
    <source>
        <dbReference type="Google" id="ProtNLM"/>
    </source>
</evidence>
<accession>A0A4Z0A5M1</accession>
<evidence type="ECO:0000313" key="2">
    <source>
        <dbReference type="EMBL" id="TFY81219.1"/>
    </source>
</evidence>
<dbReference type="OrthoDB" id="3259746at2759"/>
<organism evidence="2 3">
    <name type="scientific">Hericium alpestre</name>
    <dbReference type="NCBI Taxonomy" id="135208"/>
    <lineage>
        <taxon>Eukaryota</taxon>
        <taxon>Fungi</taxon>
        <taxon>Dikarya</taxon>
        <taxon>Basidiomycota</taxon>
        <taxon>Agaricomycotina</taxon>
        <taxon>Agaricomycetes</taxon>
        <taxon>Russulales</taxon>
        <taxon>Hericiaceae</taxon>
        <taxon>Hericium</taxon>
    </lineage>
</organism>
<feature type="signal peptide" evidence="1">
    <location>
        <begin position="1"/>
        <end position="21"/>
    </location>
</feature>
<evidence type="ECO:0000313" key="3">
    <source>
        <dbReference type="Proteomes" id="UP000298061"/>
    </source>
</evidence>
<name>A0A4Z0A5M1_9AGAM</name>
<dbReference type="Proteomes" id="UP000298061">
    <property type="component" value="Unassembled WGS sequence"/>
</dbReference>
<protein>
    <recommendedName>
        <fullName evidence="4">Autophagy-related protein 27</fullName>
    </recommendedName>
</protein>
<sequence>MFTTLFTATLLSVAAVRGVRADFAINSPELVQCQDAHVSWQPTNAPYNLIVVPGEDACSDALADLGDHNGTTMTWNVHLPAGTKVMLSLEDATTDEAWSQVLFCAPSPHRDPEHGYQQSRAPRRAANAAANPLSNGGLAMRQLYTPAMLFSALGAAVFIAL</sequence>
<proteinExistence type="predicted"/>
<comment type="caution">
    <text evidence="2">The sequence shown here is derived from an EMBL/GenBank/DDBJ whole genome shotgun (WGS) entry which is preliminary data.</text>
</comment>
<evidence type="ECO:0000256" key="1">
    <source>
        <dbReference type="SAM" id="SignalP"/>
    </source>
</evidence>
<reference evidence="2 3" key="1">
    <citation type="submission" date="2019-02" db="EMBL/GenBank/DDBJ databases">
        <title>Genome sequencing of the rare red list fungi Hericium alpestre (H. flagellum).</title>
        <authorList>
            <person name="Buettner E."/>
            <person name="Kellner H."/>
        </authorList>
    </citation>
    <scope>NUCLEOTIDE SEQUENCE [LARGE SCALE GENOMIC DNA]</scope>
    <source>
        <strain evidence="2 3">DSM 108284</strain>
    </source>
</reference>